<dbReference type="GeneID" id="56587789"/>
<evidence type="ECO:0000259" key="13">
    <source>
        <dbReference type="Pfam" id="PF18075"/>
    </source>
</evidence>
<dbReference type="EMBL" id="LT546645">
    <property type="protein sequence ID" value="SAI67584.1"/>
    <property type="molecule type" value="Genomic_DNA"/>
</dbReference>
<evidence type="ECO:0000256" key="9">
    <source>
        <dbReference type="ARBA" id="ARBA00023306"/>
    </source>
</evidence>
<sequence length="302" mass="32253">MKSWLRQHHYALSITLRRLAAQPFSSLANLLVMALVLALPLLGSAVLVSVQPLARQVSITPELTIYVQPTAAAGSAAAIAERIQQDFSEQIAAVRHVPREQALQTLRQNPAWEEALAVLQDNPLPDAVVVTLADGSDLAERAAVLADTWRTWPAVDQVQLDSAWVQRLEAILRFGRLGLGFLAICVAVVVLATVFNTVRMQALTQREEIAVARLVGATESFVRRPFLYQGALSGALAALLAIGAAAAALIPLNHAVLGLARSYGAEFALRLPELPALAGAVLAAGLLGALSARWSVTRSTRF</sequence>
<comment type="subcellular location">
    <subcellularLocation>
        <location evidence="10">Cell inner membrane</location>
    </subcellularLocation>
    <subcellularLocation>
        <location evidence="1">Cell membrane</location>
        <topology evidence="1">Multi-pass membrane protein</topology>
    </subcellularLocation>
</comment>
<protein>
    <recommendedName>
        <fullName evidence="3 10">Cell division protein FtsX</fullName>
    </recommendedName>
</protein>
<feature type="transmembrane region" description="Helical" evidence="11">
    <location>
        <begin position="177"/>
        <end position="198"/>
    </location>
</feature>
<feature type="domain" description="ABC3 transporter permease C-terminal" evidence="12">
    <location>
        <begin position="181"/>
        <end position="298"/>
    </location>
</feature>
<dbReference type="RefSeq" id="WP_025515404.1">
    <property type="nucleotide sequence ID" value="NZ_CP016340.1"/>
</dbReference>
<gene>
    <name evidence="14" type="primary">ftsX</name>
    <name evidence="14" type="ORF">SAMEA3906487_00805</name>
</gene>
<evidence type="ECO:0000256" key="6">
    <source>
        <dbReference type="ARBA" id="ARBA00022692"/>
    </source>
</evidence>
<dbReference type="GO" id="GO:0051301">
    <property type="term" value="P:cell division"/>
    <property type="evidence" value="ECO:0007669"/>
    <property type="project" value="UniProtKB-KW"/>
</dbReference>
<dbReference type="InterPro" id="IPR040690">
    <property type="entry name" value="FtsX_ECD"/>
</dbReference>
<evidence type="ECO:0000256" key="3">
    <source>
        <dbReference type="ARBA" id="ARBA00021907"/>
    </source>
</evidence>
<dbReference type="Proteomes" id="UP000076825">
    <property type="component" value="Chromosome 1"/>
</dbReference>
<evidence type="ECO:0000313" key="14">
    <source>
        <dbReference type="EMBL" id="SAI67584.1"/>
    </source>
</evidence>
<organism evidence="14 15">
    <name type="scientific">Bordetella trematum</name>
    <dbReference type="NCBI Taxonomy" id="123899"/>
    <lineage>
        <taxon>Bacteria</taxon>
        <taxon>Pseudomonadati</taxon>
        <taxon>Pseudomonadota</taxon>
        <taxon>Betaproteobacteria</taxon>
        <taxon>Burkholderiales</taxon>
        <taxon>Alcaligenaceae</taxon>
        <taxon>Bordetella</taxon>
    </lineage>
</organism>
<feature type="transmembrane region" description="Helical" evidence="11">
    <location>
        <begin position="276"/>
        <end position="296"/>
    </location>
</feature>
<evidence type="ECO:0000256" key="8">
    <source>
        <dbReference type="ARBA" id="ARBA00023136"/>
    </source>
</evidence>
<keyword evidence="6 11" id="KW-0812">Transmembrane</keyword>
<keyword evidence="10" id="KW-0997">Cell inner membrane</keyword>
<dbReference type="InterPro" id="IPR003838">
    <property type="entry name" value="ABC3_permease_C"/>
</dbReference>
<keyword evidence="4 10" id="KW-1003">Cell membrane</keyword>
<dbReference type="GO" id="GO:0032153">
    <property type="term" value="C:cell division site"/>
    <property type="evidence" value="ECO:0007669"/>
    <property type="project" value="TreeGrafter"/>
</dbReference>
<keyword evidence="7 11" id="KW-1133">Transmembrane helix</keyword>
<comment type="similarity">
    <text evidence="2 10">Belongs to the ABC-4 integral membrane protein family. FtsX subfamily.</text>
</comment>
<evidence type="ECO:0000256" key="4">
    <source>
        <dbReference type="ARBA" id="ARBA00022475"/>
    </source>
</evidence>
<dbReference type="OrthoDB" id="9813411at2"/>
<name>A0A157PEC4_9BORD</name>
<dbReference type="STRING" id="123899.SAMEA3906487_00805"/>
<feature type="domain" description="FtsX extracellular" evidence="13">
    <location>
        <begin position="62"/>
        <end position="158"/>
    </location>
</feature>
<dbReference type="Pfam" id="PF02687">
    <property type="entry name" value="FtsX"/>
    <property type="match status" value="1"/>
</dbReference>
<evidence type="ECO:0000256" key="11">
    <source>
        <dbReference type="SAM" id="Phobius"/>
    </source>
</evidence>
<evidence type="ECO:0000256" key="5">
    <source>
        <dbReference type="ARBA" id="ARBA00022618"/>
    </source>
</evidence>
<keyword evidence="5 10" id="KW-0132">Cell division</keyword>
<dbReference type="AlphaFoldDB" id="A0A157PEC4"/>
<comment type="function">
    <text evidence="10">Part of the ABC transporter FtsEX involved in cellular division.</text>
</comment>
<proteinExistence type="inferred from homology"/>
<evidence type="ECO:0000256" key="2">
    <source>
        <dbReference type="ARBA" id="ARBA00007379"/>
    </source>
</evidence>
<accession>A0A157PEC4</accession>
<dbReference type="PIRSF" id="PIRSF003097">
    <property type="entry name" value="FtsX"/>
    <property type="match status" value="1"/>
</dbReference>
<reference evidence="14 15" key="1">
    <citation type="submission" date="2016-04" db="EMBL/GenBank/DDBJ databases">
        <authorList>
            <consortium name="Pathogen Informatics"/>
        </authorList>
    </citation>
    <scope>NUCLEOTIDE SEQUENCE [LARGE SCALE GENOMIC DNA]</scope>
    <source>
        <strain evidence="14 15">H044680328</strain>
    </source>
</reference>
<keyword evidence="15" id="KW-1185">Reference proteome</keyword>
<dbReference type="Gene3D" id="3.30.70.3040">
    <property type="match status" value="1"/>
</dbReference>
<dbReference type="Pfam" id="PF18075">
    <property type="entry name" value="FtsX_ECD"/>
    <property type="match status" value="1"/>
</dbReference>
<keyword evidence="9 10" id="KW-0131">Cell cycle</keyword>
<feature type="transmembrane region" description="Helical" evidence="11">
    <location>
        <begin position="231"/>
        <end position="256"/>
    </location>
</feature>
<keyword evidence="8 10" id="KW-0472">Membrane</keyword>
<dbReference type="PATRIC" id="fig|123899.6.peg.778"/>
<dbReference type="PANTHER" id="PTHR47755">
    <property type="entry name" value="CELL DIVISION PROTEIN FTSX"/>
    <property type="match status" value="1"/>
</dbReference>
<evidence type="ECO:0000259" key="12">
    <source>
        <dbReference type="Pfam" id="PF02687"/>
    </source>
</evidence>
<dbReference type="GO" id="GO:0005886">
    <property type="term" value="C:plasma membrane"/>
    <property type="evidence" value="ECO:0007669"/>
    <property type="project" value="UniProtKB-SubCell"/>
</dbReference>
<evidence type="ECO:0000313" key="15">
    <source>
        <dbReference type="Proteomes" id="UP000076825"/>
    </source>
</evidence>
<feature type="transmembrane region" description="Helical" evidence="11">
    <location>
        <begin position="27"/>
        <end position="48"/>
    </location>
</feature>
<evidence type="ECO:0000256" key="7">
    <source>
        <dbReference type="ARBA" id="ARBA00022989"/>
    </source>
</evidence>
<dbReference type="eggNOG" id="COG2177">
    <property type="taxonomic scope" value="Bacteria"/>
</dbReference>
<evidence type="ECO:0000256" key="10">
    <source>
        <dbReference type="PIRNR" id="PIRNR003097"/>
    </source>
</evidence>
<dbReference type="PANTHER" id="PTHR47755:SF1">
    <property type="entry name" value="CELL DIVISION PROTEIN FTSX"/>
    <property type="match status" value="1"/>
</dbReference>
<dbReference type="KEGG" id="btrm:SAMEA390648700805"/>
<evidence type="ECO:0000256" key="1">
    <source>
        <dbReference type="ARBA" id="ARBA00004651"/>
    </source>
</evidence>
<dbReference type="InterPro" id="IPR004513">
    <property type="entry name" value="FtsX"/>
</dbReference>